<keyword evidence="2" id="KW-0001">2Fe-2S</keyword>
<evidence type="ECO:0000256" key="5">
    <source>
        <dbReference type="ARBA" id="ARBA00023004"/>
    </source>
</evidence>
<name>A0A0B2X8Z8_METAS</name>
<evidence type="ECO:0000313" key="9">
    <source>
        <dbReference type="Proteomes" id="UP000030816"/>
    </source>
</evidence>
<dbReference type="PANTHER" id="PTHR43809:SF1">
    <property type="entry name" value="NITRITE REDUCTASE (NADH) LARGE SUBUNIT"/>
    <property type="match status" value="1"/>
</dbReference>
<dbReference type="Pfam" id="PF00355">
    <property type="entry name" value="Rieske"/>
    <property type="match status" value="1"/>
</dbReference>
<evidence type="ECO:0000256" key="4">
    <source>
        <dbReference type="ARBA" id="ARBA00023002"/>
    </source>
</evidence>
<dbReference type="EMBL" id="AZHE01000001">
    <property type="protein sequence ID" value="KHO01751.1"/>
    <property type="molecule type" value="Genomic_DNA"/>
</dbReference>
<evidence type="ECO:0000259" key="7">
    <source>
        <dbReference type="PROSITE" id="PS51296"/>
    </source>
</evidence>
<dbReference type="Proteomes" id="UP000030816">
    <property type="component" value="Unassembled WGS sequence"/>
</dbReference>
<dbReference type="PROSITE" id="PS51296">
    <property type="entry name" value="RIESKE"/>
    <property type="match status" value="1"/>
</dbReference>
<comment type="caution">
    <text evidence="8">The sequence shown here is derived from an EMBL/GenBank/DDBJ whole genome shotgun (WGS) entry which is preliminary data.</text>
</comment>
<dbReference type="HOGENOM" id="CLU_1001448_0_0_1"/>
<evidence type="ECO:0000256" key="6">
    <source>
        <dbReference type="ARBA" id="ARBA00023014"/>
    </source>
</evidence>
<protein>
    <submittedName>
        <fullName evidence="8">Nitrite reductase</fullName>
    </submittedName>
</protein>
<gene>
    <name evidence="8" type="ORF">MAM_00752</name>
</gene>
<keyword evidence="4" id="KW-0560">Oxidoreductase</keyword>
<dbReference type="GeneID" id="63735207"/>
<dbReference type="AlphaFoldDB" id="A0A0B2X8Z8"/>
<keyword evidence="6" id="KW-0411">Iron-sulfur</keyword>
<keyword evidence="9" id="KW-1185">Reference proteome</keyword>
<proteinExistence type="predicted"/>
<sequence length="278" mass="30326">MKELVAGYFDEWAEAISNPDMVARFKQFQNTADAADNMETEQDTGQWRPVYWPREAAAQDFSTMQGQWSCTAWEPVIETAHFDGADELPNGIPATVKRGDTQLAVWRFRGKYYATRQVCPHKRAFVLSDGLVGHDPTRPCSDDAEHQSAAPASAPWISCPNHKRNFDLVGGSCSSDGSLSIATFSAEPRGDGLLYIKPPPLGELDTGLGTTRWRVRKGESGDSPFAELDKKVQLLGRKSRKVNGIKPAVDGPVNGINRTGSETARPAVMAGCGSAPDW</sequence>
<dbReference type="STRING" id="1081103.A0A0B2X8Z8"/>
<dbReference type="OrthoDB" id="432169at2759"/>
<dbReference type="SUPFAM" id="SSF50022">
    <property type="entry name" value="ISP domain"/>
    <property type="match status" value="1"/>
</dbReference>
<dbReference type="InterPro" id="IPR052034">
    <property type="entry name" value="NasD-like"/>
</dbReference>
<dbReference type="RefSeq" id="XP_040682816.1">
    <property type="nucleotide sequence ID" value="XM_040819551.1"/>
</dbReference>
<dbReference type="Gene3D" id="2.102.10.10">
    <property type="entry name" value="Rieske [2Fe-2S] iron-sulphur domain"/>
    <property type="match status" value="1"/>
</dbReference>
<dbReference type="GO" id="GO:0051537">
    <property type="term" value="F:2 iron, 2 sulfur cluster binding"/>
    <property type="evidence" value="ECO:0007669"/>
    <property type="project" value="UniProtKB-KW"/>
</dbReference>
<organism evidence="8 9">
    <name type="scientific">Metarhizium album (strain ARSEF 1941)</name>
    <dbReference type="NCBI Taxonomy" id="1081103"/>
    <lineage>
        <taxon>Eukaryota</taxon>
        <taxon>Fungi</taxon>
        <taxon>Dikarya</taxon>
        <taxon>Ascomycota</taxon>
        <taxon>Pezizomycotina</taxon>
        <taxon>Sordariomycetes</taxon>
        <taxon>Hypocreomycetidae</taxon>
        <taxon>Hypocreales</taxon>
        <taxon>Clavicipitaceae</taxon>
        <taxon>Metarhizium</taxon>
    </lineage>
</organism>
<dbReference type="InterPro" id="IPR036922">
    <property type="entry name" value="Rieske_2Fe-2S_sf"/>
</dbReference>
<dbReference type="GO" id="GO:0046872">
    <property type="term" value="F:metal ion binding"/>
    <property type="evidence" value="ECO:0007669"/>
    <property type="project" value="UniProtKB-KW"/>
</dbReference>
<keyword evidence="5" id="KW-0408">Iron</keyword>
<feature type="domain" description="Rieske" evidence="7">
    <location>
        <begin position="80"/>
        <end position="195"/>
    </location>
</feature>
<evidence type="ECO:0000256" key="1">
    <source>
        <dbReference type="ARBA" id="ARBA00022617"/>
    </source>
</evidence>
<evidence type="ECO:0000256" key="3">
    <source>
        <dbReference type="ARBA" id="ARBA00022723"/>
    </source>
</evidence>
<keyword evidence="3" id="KW-0479">Metal-binding</keyword>
<evidence type="ECO:0000313" key="8">
    <source>
        <dbReference type="EMBL" id="KHO01751.1"/>
    </source>
</evidence>
<dbReference type="PANTHER" id="PTHR43809">
    <property type="entry name" value="NITRITE REDUCTASE (NADH) LARGE SUBUNIT"/>
    <property type="match status" value="1"/>
</dbReference>
<accession>A0A0B2X8Z8</accession>
<reference evidence="8 9" key="1">
    <citation type="journal article" date="2014" name="Proc. Natl. Acad. Sci. U.S.A.">
        <title>Trajectory and genomic determinants of fungal-pathogen speciation and host adaptation.</title>
        <authorList>
            <person name="Hu X."/>
            <person name="Xiao G."/>
            <person name="Zheng P."/>
            <person name="Shang Y."/>
            <person name="Su Y."/>
            <person name="Zhang X."/>
            <person name="Liu X."/>
            <person name="Zhan S."/>
            <person name="St Leger R.J."/>
            <person name="Wang C."/>
        </authorList>
    </citation>
    <scope>NUCLEOTIDE SEQUENCE [LARGE SCALE GENOMIC DNA]</scope>
    <source>
        <strain evidence="8 9">ARSEF 1941</strain>
    </source>
</reference>
<dbReference type="GO" id="GO:0016491">
    <property type="term" value="F:oxidoreductase activity"/>
    <property type="evidence" value="ECO:0007669"/>
    <property type="project" value="UniProtKB-KW"/>
</dbReference>
<evidence type="ECO:0000256" key="2">
    <source>
        <dbReference type="ARBA" id="ARBA00022714"/>
    </source>
</evidence>
<keyword evidence="1" id="KW-0349">Heme</keyword>
<dbReference type="InterPro" id="IPR017941">
    <property type="entry name" value="Rieske_2Fe-2S"/>
</dbReference>